<name>A0A6H5GP07_9HEMI</name>
<keyword evidence="2" id="KW-1185">Reference proteome</keyword>
<organism evidence="1 2">
    <name type="scientific">Nesidiocoris tenuis</name>
    <dbReference type="NCBI Taxonomy" id="355587"/>
    <lineage>
        <taxon>Eukaryota</taxon>
        <taxon>Metazoa</taxon>
        <taxon>Ecdysozoa</taxon>
        <taxon>Arthropoda</taxon>
        <taxon>Hexapoda</taxon>
        <taxon>Insecta</taxon>
        <taxon>Pterygota</taxon>
        <taxon>Neoptera</taxon>
        <taxon>Paraneoptera</taxon>
        <taxon>Hemiptera</taxon>
        <taxon>Heteroptera</taxon>
        <taxon>Panheteroptera</taxon>
        <taxon>Cimicomorpha</taxon>
        <taxon>Miridae</taxon>
        <taxon>Dicyphina</taxon>
        <taxon>Nesidiocoris</taxon>
    </lineage>
</organism>
<dbReference type="Proteomes" id="UP000479000">
    <property type="component" value="Unassembled WGS sequence"/>
</dbReference>
<evidence type="ECO:0000313" key="1">
    <source>
        <dbReference type="EMBL" id="CAB0005586.1"/>
    </source>
</evidence>
<dbReference type="AlphaFoldDB" id="A0A6H5GP07"/>
<dbReference type="EMBL" id="CADCXU010016556">
    <property type="protein sequence ID" value="CAB0005586.1"/>
    <property type="molecule type" value="Genomic_DNA"/>
</dbReference>
<proteinExistence type="predicted"/>
<accession>A0A6H5GP07</accession>
<sequence>MAFKLTVHQQTVVPNYENTVLVTDFEETRGQELSKNIIIAEKEDSQKFFNAFRTHRTIIYARHIST</sequence>
<reference evidence="1 2" key="1">
    <citation type="submission" date="2020-02" db="EMBL/GenBank/DDBJ databases">
        <authorList>
            <person name="Ferguson B K."/>
        </authorList>
    </citation>
    <scope>NUCLEOTIDE SEQUENCE [LARGE SCALE GENOMIC DNA]</scope>
</reference>
<evidence type="ECO:0000313" key="2">
    <source>
        <dbReference type="Proteomes" id="UP000479000"/>
    </source>
</evidence>
<gene>
    <name evidence="1" type="ORF">NTEN_LOCUS11063</name>
</gene>
<protein>
    <submittedName>
        <fullName evidence="1">Uncharacterized protein</fullName>
    </submittedName>
</protein>